<evidence type="ECO:0000256" key="1">
    <source>
        <dbReference type="SAM" id="Phobius"/>
    </source>
</evidence>
<organism evidence="2 3">
    <name type="scientific">Hymenobacter glaciei</name>
    <dbReference type="NCBI Taxonomy" id="877209"/>
    <lineage>
        <taxon>Bacteria</taxon>
        <taxon>Pseudomonadati</taxon>
        <taxon>Bacteroidota</taxon>
        <taxon>Cytophagia</taxon>
        <taxon>Cytophagales</taxon>
        <taxon>Hymenobacteraceae</taxon>
        <taxon>Hymenobacter</taxon>
    </lineage>
</organism>
<comment type="caution">
    <text evidence="2">The sequence shown here is derived from an EMBL/GenBank/DDBJ whole genome shotgun (WGS) entry which is preliminary data.</text>
</comment>
<name>A0ABP7U5C7_9BACT</name>
<dbReference type="PANTHER" id="PTHR37464:SF1">
    <property type="entry name" value="BLL2463 PROTEIN"/>
    <property type="match status" value="1"/>
</dbReference>
<reference evidence="3" key="1">
    <citation type="journal article" date="2019" name="Int. J. Syst. Evol. Microbiol.">
        <title>The Global Catalogue of Microorganisms (GCM) 10K type strain sequencing project: providing services to taxonomists for standard genome sequencing and annotation.</title>
        <authorList>
            <consortium name="The Broad Institute Genomics Platform"/>
            <consortium name="The Broad Institute Genome Sequencing Center for Infectious Disease"/>
            <person name="Wu L."/>
            <person name="Ma J."/>
        </authorList>
    </citation>
    <scope>NUCLEOTIDE SEQUENCE [LARGE SCALE GENOMIC DNA]</scope>
    <source>
        <strain evidence="3">JCM 17225</strain>
    </source>
</reference>
<protein>
    <recommendedName>
        <fullName evidence="4">DUF4350 domain-containing protein</fullName>
    </recommendedName>
</protein>
<dbReference type="PANTHER" id="PTHR37464">
    <property type="entry name" value="BLL2463 PROTEIN"/>
    <property type="match status" value="1"/>
</dbReference>
<sequence length="433" mass="47215">MFLGARQVAAYRVTVEPAQVVTTVVQVQVANNELALGRVVTEDAPVTFDNTYYFTLQPAAAIRVLEIGAEPLTQRLYGNEPLFTYSFTKPQNVDYGALRRANLVVMRELERVDAGLREGLRSVVQRGGSVVVVPSSTAGSHDSYQQLFKSLGLGAVQWEASTASPELREVAMPSAAEPFFRNVFGAQQRGATMPKVAPVLHWPRTGTDILRLRDGESYLANFASGAGQVYVFAAPFAAQYSDFATHALFVPVMYRIAMLSYQNDQLPAYRLTQSSVTLKLPAREAVSNAPGGADEASFRLVKDSLTLIPAQRVVTTELHMDLPVGMDEPGFYQVQRGGKLLTMLAFNQDKRESELAAYSAEDLRQLIGSNHPNIKVVESGVDSAGLAKFQAEQTGQPLWRYFLALVLLALLAEALLIRFGGRKPVAAKSAVLA</sequence>
<gene>
    <name evidence="2" type="ORF">GCM10022409_21470</name>
</gene>
<proteinExistence type="predicted"/>
<evidence type="ECO:0000313" key="3">
    <source>
        <dbReference type="Proteomes" id="UP001501469"/>
    </source>
</evidence>
<keyword evidence="1" id="KW-1133">Transmembrane helix</keyword>
<evidence type="ECO:0000313" key="2">
    <source>
        <dbReference type="EMBL" id="GAA4036226.1"/>
    </source>
</evidence>
<evidence type="ECO:0008006" key="4">
    <source>
        <dbReference type="Google" id="ProtNLM"/>
    </source>
</evidence>
<dbReference type="Proteomes" id="UP001501469">
    <property type="component" value="Unassembled WGS sequence"/>
</dbReference>
<feature type="transmembrane region" description="Helical" evidence="1">
    <location>
        <begin position="398"/>
        <end position="419"/>
    </location>
</feature>
<accession>A0ABP7U5C7</accession>
<keyword evidence="3" id="KW-1185">Reference proteome</keyword>
<dbReference type="EMBL" id="BAABDK010000016">
    <property type="protein sequence ID" value="GAA4036226.1"/>
    <property type="molecule type" value="Genomic_DNA"/>
</dbReference>
<keyword evidence="1" id="KW-0472">Membrane</keyword>
<keyword evidence="1" id="KW-0812">Transmembrane</keyword>